<dbReference type="Pfam" id="PF07804">
    <property type="entry name" value="HipA_C"/>
    <property type="match status" value="1"/>
</dbReference>
<accession>A0A369P4A3</accession>
<name>A0A369P4A3_9ACTN</name>
<comment type="caution">
    <text evidence="4">The sequence shown here is derived from an EMBL/GenBank/DDBJ whole genome shotgun (WGS) entry which is preliminary data.</text>
</comment>
<dbReference type="Gene3D" id="1.10.1070.20">
    <property type="match status" value="1"/>
</dbReference>
<dbReference type="GO" id="GO:0003677">
    <property type="term" value="F:DNA binding"/>
    <property type="evidence" value="ECO:0007669"/>
    <property type="project" value="UniProtKB-KW"/>
</dbReference>
<dbReference type="AlphaFoldDB" id="A0A369P4A3"/>
<evidence type="ECO:0000259" key="3">
    <source>
        <dbReference type="Pfam" id="PF07804"/>
    </source>
</evidence>
<evidence type="ECO:0000313" key="5">
    <source>
        <dbReference type="Proteomes" id="UP000253805"/>
    </source>
</evidence>
<dbReference type="Proteomes" id="UP000253805">
    <property type="component" value="Unassembled WGS sequence"/>
</dbReference>
<organism evidence="4 5">
    <name type="scientific">Adlercreutzia equolifaciens subsp. celatus</name>
    <dbReference type="NCBI Taxonomy" id="394340"/>
    <lineage>
        <taxon>Bacteria</taxon>
        <taxon>Bacillati</taxon>
        <taxon>Actinomycetota</taxon>
        <taxon>Coriobacteriia</taxon>
        <taxon>Eggerthellales</taxon>
        <taxon>Eggerthellaceae</taxon>
        <taxon>Adlercreutzia</taxon>
    </lineage>
</organism>
<evidence type="ECO:0000313" key="4">
    <source>
        <dbReference type="EMBL" id="RDC46934.1"/>
    </source>
</evidence>
<keyword evidence="1" id="KW-0808">Transferase</keyword>
<proteinExistence type="predicted"/>
<protein>
    <submittedName>
        <fullName evidence="4">DNA-binding protein</fullName>
    </submittedName>
</protein>
<evidence type="ECO:0000256" key="1">
    <source>
        <dbReference type="ARBA" id="ARBA00022679"/>
    </source>
</evidence>
<dbReference type="InterPro" id="IPR012893">
    <property type="entry name" value="HipA-like_C"/>
</dbReference>
<feature type="domain" description="HipA-like C-terminal" evidence="3">
    <location>
        <begin position="294"/>
        <end position="359"/>
    </location>
</feature>
<reference evidence="4 5" key="1">
    <citation type="journal article" date="2018" name="Elife">
        <title>Discovery and characterization of a prevalent human gut bacterial enzyme sufficient for the inactivation of a family of plant toxins.</title>
        <authorList>
            <person name="Koppel N."/>
            <person name="Bisanz J.E."/>
            <person name="Pandelia M.E."/>
            <person name="Turnbaugh P.J."/>
            <person name="Balskus E.P."/>
        </authorList>
    </citation>
    <scope>NUCLEOTIDE SEQUENCE [LARGE SCALE GENOMIC DNA]</scope>
    <source>
        <strain evidence="4 5">OB21 GAM 11</strain>
    </source>
</reference>
<gene>
    <name evidence="4" type="ORF">C1850_00335</name>
</gene>
<keyword evidence="4" id="KW-0238">DNA-binding</keyword>
<dbReference type="EMBL" id="PPUT01000001">
    <property type="protein sequence ID" value="RDC46934.1"/>
    <property type="molecule type" value="Genomic_DNA"/>
</dbReference>
<dbReference type="GO" id="GO:0016301">
    <property type="term" value="F:kinase activity"/>
    <property type="evidence" value="ECO:0007669"/>
    <property type="project" value="UniProtKB-KW"/>
</dbReference>
<sequence>MIDGISIREAASELGVSVQTVHNRIKSGALDGEKTNTGWRVSARSVEAAKKTPPRKGRPWHGETYLLMNGPYEVMTFTYRRETDSFAPGEVVDAERAPLGTVTREGRGKASGLKTWWQHRSIPGSRAGMDEKLRSLGLEEPSQIPFRNLGLSLSDQYWIRPADHALRWEDVNYFQNDFGGAEGDWDEWLAEVGLSSPDNTSEGVLPKRWLCRGSERILLKGHIPWTDQQVYNEAVATALHGRLLAPGDYVPYEVQRTEALGVVSACPCFLSPHEEYVPMSLVLEAERRRKGETPYDTVVRACVNRGIPLKTAETQLAKMIVCDSVMANTDRHLRNFGLVRNIDDLRWRFAPIFDTGNSLWCDKDEGAVARGDYAFSSHPFSDMPNRQLMYAAELGWFDAGKLEGFADEACEILAEGDLCRWRLDYLREGIRQRIGAVRGLLS</sequence>
<evidence type="ECO:0000256" key="2">
    <source>
        <dbReference type="ARBA" id="ARBA00022777"/>
    </source>
</evidence>
<dbReference type="RefSeq" id="WP_114548176.1">
    <property type="nucleotide sequence ID" value="NZ_DBGDPA010000067.1"/>
</dbReference>
<keyword evidence="2" id="KW-0418">Kinase</keyword>